<name>A0A562ZQJ0_9BURK</name>
<dbReference type="Proteomes" id="UP000318199">
    <property type="component" value="Unassembled WGS sequence"/>
</dbReference>
<dbReference type="NCBIfam" id="NF008712">
    <property type="entry name" value="PRK11715.1-1"/>
    <property type="match status" value="1"/>
</dbReference>
<keyword evidence="1" id="KW-1133">Transmembrane helix</keyword>
<dbReference type="PIRSF" id="PIRSF004548">
    <property type="entry name" value="CreD"/>
    <property type="match status" value="1"/>
</dbReference>
<feature type="transmembrane region" description="Helical" evidence="1">
    <location>
        <begin position="322"/>
        <end position="340"/>
    </location>
</feature>
<evidence type="ECO:0000256" key="1">
    <source>
        <dbReference type="SAM" id="Phobius"/>
    </source>
</evidence>
<dbReference type="GO" id="GO:0005886">
    <property type="term" value="C:plasma membrane"/>
    <property type="evidence" value="ECO:0007669"/>
    <property type="project" value="TreeGrafter"/>
</dbReference>
<evidence type="ECO:0000313" key="3">
    <source>
        <dbReference type="Proteomes" id="UP000318199"/>
    </source>
</evidence>
<dbReference type="InterPro" id="IPR010364">
    <property type="entry name" value="Uncharacterised_IM_CreD"/>
</dbReference>
<gene>
    <name evidence="2" type="primary">creD</name>
    <name evidence="2" type="ORF">FN976_13740</name>
</gene>
<feature type="transmembrane region" description="Helical" evidence="1">
    <location>
        <begin position="347"/>
        <end position="368"/>
    </location>
</feature>
<dbReference type="PANTHER" id="PTHR30092:SF0">
    <property type="entry name" value="INNER MEMBRANE PROTEIN CRED"/>
    <property type="match status" value="1"/>
</dbReference>
<dbReference type="PANTHER" id="PTHR30092">
    <property type="entry name" value="INNER MEMBRANE PROTEIN CRED"/>
    <property type="match status" value="1"/>
</dbReference>
<feature type="transmembrane region" description="Helical" evidence="1">
    <location>
        <begin position="374"/>
        <end position="396"/>
    </location>
</feature>
<feature type="transmembrane region" description="Helical" evidence="1">
    <location>
        <begin position="426"/>
        <end position="444"/>
    </location>
</feature>
<organism evidence="2 3">
    <name type="scientific">Caenimonas sedimenti</name>
    <dbReference type="NCBI Taxonomy" id="2596921"/>
    <lineage>
        <taxon>Bacteria</taxon>
        <taxon>Pseudomonadati</taxon>
        <taxon>Pseudomonadota</taxon>
        <taxon>Betaproteobacteria</taxon>
        <taxon>Burkholderiales</taxon>
        <taxon>Comamonadaceae</taxon>
        <taxon>Caenimonas</taxon>
    </lineage>
</organism>
<evidence type="ECO:0000313" key="2">
    <source>
        <dbReference type="EMBL" id="TWO70616.1"/>
    </source>
</evidence>
<protein>
    <submittedName>
        <fullName evidence="2">Cell envelope integrity protein CreD</fullName>
    </submittedName>
</protein>
<reference evidence="2 3" key="1">
    <citation type="submission" date="2019-07" db="EMBL/GenBank/DDBJ databases">
        <title>Caenimonas sedimenti sp. nov., isolated from activated sludge.</title>
        <authorList>
            <person name="Xu J."/>
        </authorList>
    </citation>
    <scope>NUCLEOTIDE SEQUENCE [LARGE SCALE GENOMIC DNA]</scope>
    <source>
        <strain evidence="2 3">HX-9-20</strain>
    </source>
</reference>
<proteinExistence type="predicted"/>
<dbReference type="AlphaFoldDB" id="A0A562ZQJ0"/>
<feature type="transmembrane region" description="Helical" evidence="1">
    <location>
        <begin position="403"/>
        <end position="420"/>
    </location>
</feature>
<keyword evidence="3" id="KW-1185">Reference proteome</keyword>
<accession>A0A562ZQJ0</accession>
<dbReference type="RefSeq" id="WP_145893608.1">
    <property type="nucleotide sequence ID" value="NZ_VOBQ01000011.1"/>
</dbReference>
<keyword evidence="1" id="KW-0472">Membrane</keyword>
<sequence length="466" mass="50229">MKLFSNSVLLKVLLLAALTLLAVLPLSQISGLIHERGASRDQAKQALAAAHAGPQTLAGPVIVVPYVERWVEEKRGDDGKLKATVPHSRELAHIIFPERFDLRGEMNAQQRYRGIFTVQFYDLKAGVTGRFPAFDPATIKPSTAAATLEIGAPLLAMSLSDIRGLQGAPALTLAGESARWLPRIPGLPAGSLLAQGIHVPLAGAALTAWQQRRAIDWRMQIALVGQERLSILPLADETTAHLKSNWPHPSFGGEFLATRRTVTDTGFEADWAVSSLSSAARMQLLRGGEAGRPGDLSALDTFDVSLVEPLNVYAMATRAVKYGLLFVALTLMAAFMFELFRDLRLHPVQYGLVGLSITLFFLLLLALSEKVDFLIAYAVAAGASVLLLTVYFSAVLRGWRRGLGLGGYVTVLYAALYGLLSSEDNALLLGALLLFGLLGLLMVATRRVDWYALSGPREPAPEPASA</sequence>
<dbReference type="OrthoDB" id="9791851at2"/>
<comment type="caution">
    <text evidence="2">The sequence shown here is derived from an EMBL/GenBank/DDBJ whole genome shotgun (WGS) entry which is preliminary data.</text>
</comment>
<keyword evidence="1" id="KW-0812">Transmembrane</keyword>
<dbReference type="EMBL" id="VOBQ01000011">
    <property type="protein sequence ID" value="TWO70616.1"/>
    <property type="molecule type" value="Genomic_DNA"/>
</dbReference>
<dbReference type="Pfam" id="PF06123">
    <property type="entry name" value="CreD"/>
    <property type="match status" value="1"/>
</dbReference>